<protein>
    <submittedName>
        <fullName evidence="1">Uncharacterized protein</fullName>
    </submittedName>
</protein>
<dbReference type="OrthoDB" id="426293at2759"/>
<name>T0QQ17_SAPDV</name>
<dbReference type="RefSeq" id="XP_008609627.1">
    <property type="nucleotide sequence ID" value="XM_008611405.1"/>
</dbReference>
<evidence type="ECO:0000313" key="1">
    <source>
        <dbReference type="EMBL" id="EQC36846.1"/>
    </source>
</evidence>
<gene>
    <name evidence="1" type="ORF">SDRG_05676</name>
</gene>
<keyword evidence="2" id="KW-1185">Reference proteome</keyword>
<dbReference type="Gene3D" id="1.25.40.20">
    <property type="entry name" value="Ankyrin repeat-containing domain"/>
    <property type="match status" value="2"/>
</dbReference>
<dbReference type="SUPFAM" id="SSF48403">
    <property type="entry name" value="Ankyrin repeat"/>
    <property type="match status" value="1"/>
</dbReference>
<dbReference type="PANTHER" id="PTHR46586">
    <property type="entry name" value="ANKYRIN REPEAT-CONTAINING PROTEIN"/>
    <property type="match status" value="1"/>
</dbReference>
<dbReference type="PANTHER" id="PTHR46586:SF3">
    <property type="entry name" value="ANKYRIN REPEAT-CONTAINING PROTEIN"/>
    <property type="match status" value="1"/>
</dbReference>
<dbReference type="InterPro" id="IPR036770">
    <property type="entry name" value="Ankyrin_rpt-contain_sf"/>
</dbReference>
<dbReference type="InterPro" id="IPR052050">
    <property type="entry name" value="SecEffector_AnkRepeat"/>
</dbReference>
<dbReference type="EMBL" id="JH767146">
    <property type="protein sequence ID" value="EQC36846.1"/>
    <property type="molecule type" value="Genomic_DNA"/>
</dbReference>
<reference evidence="1 2" key="1">
    <citation type="submission" date="2012-04" db="EMBL/GenBank/DDBJ databases">
        <title>The Genome Sequence of Saprolegnia declina VS20.</title>
        <authorList>
            <consortium name="The Broad Institute Genome Sequencing Platform"/>
            <person name="Russ C."/>
            <person name="Nusbaum C."/>
            <person name="Tyler B."/>
            <person name="van West P."/>
            <person name="Dieguez-Uribeondo J."/>
            <person name="de Bruijn I."/>
            <person name="Tripathy S."/>
            <person name="Jiang R."/>
            <person name="Young S.K."/>
            <person name="Zeng Q."/>
            <person name="Gargeya S."/>
            <person name="Fitzgerald M."/>
            <person name="Haas B."/>
            <person name="Abouelleil A."/>
            <person name="Alvarado L."/>
            <person name="Arachchi H.M."/>
            <person name="Berlin A."/>
            <person name="Chapman S.B."/>
            <person name="Goldberg J."/>
            <person name="Griggs A."/>
            <person name="Gujja S."/>
            <person name="Hansen M."/>
            <person name="Howarth C."/>
            <person name="Imamovic A."/>
            <person name="Larimer J."/>
            <person name="McCowen C."/>
            <person name="Montmayeur A."/>
            <person name="Murphy C."/>
            <person name="Neiman D."/>
            <person name="Pearson M."/>
            <person name="Priest M."/>
            <person name="Roberts A."/>
            <person name="Saif S."/>
            <person name="Shea T."/>
            <person name="Sisk P."/>
            <person name="Sykes S."/>
            <person name="Wortman J."/>
            <person name="Nusbaum C."/>
            <person name="Birren B."/>
        </authorList>
    </citation>
    <scope>NUCLEOTIDE SEQUENCE [LARGE SCALE GENOMIC DNA]</scope>
    <source>
        <strain evidence="1 2">VS20</strain>
    </source>
</reference>
<proteinExistence type="predicted"/>
<accession>T0QQ17</accession>
<dbReference type="VEuPathDB" id="FungiDB:SDRG_05676"/>
<dbReference type="Proteomes" id="UP000030762">
    <property type="component" value="Unassembled WGS sequence"/>
</dbReference>
<organism evidence="1 2">
    <name type="scientific">Saprolegnia diclina (strain VS20)</name>
    <dbReference type="NCBI Taxonomy" id="1156394"/>
    <lineage>
        <taxon>Eukaryota</taxon>
        <taxon>Sar</taxon>
        <taxon>Stramenopiles</taxon>
        <taxon>Oomycota</taxon>
        <taxon>Saprolegniomycetes</taxon>
        <taxon>Saprolegniales</taxon>
        <taxon>Saprolegniaceae</taxon>
        <taxon>Saprolegnia</taxon>
    </lineage>
</organism>
<dbReference type="InParanoid" id="T0QQ17"/>
<dbReference type="AlphaFoldDB" id="T0QQ17"/>
<dbReference type="OMA" id="ANCLDIH"/>
<sequence>MNDASVVALLWAHRQSDWNWRDLILTAINEHALQALAFLCAHSPPTALSGVLDAVSGSSPLSLVEVLHARGADCTHVAMDRAASAGNFDVVVFLHEHRTEGCTTDAMDRAATYGYFNVVAFLHENRCEGCTTDALDGGVGGDYLDIVRFLFDHRDEGASSDVLDKAAANGNLIIFVYLQQRGPFAHSTAAIDLAASNGHLDVVAYLLAHREDGGSLDSTVRGALENGHIAIVELLVAAGYPLPTDVSRVVRAMRQPNALALLQLYVAQGVALPGAWTADVHTFGAKDVSAFYRRHSPHHPPNNLSLHFEHMTLDEVRTALAKEDFNAVAALWATQPEMRQDFLLEVIVRTNESLDALSFLLEAGVGQPRDVARASIRRRSFAMLRILLPYCLDPRDPIDNLVFLIEWVHTQSHDFTASPLLLLKTEMIAQAYAANCLDIHVGSGIEALTAELLETGATSSIVEPAIGGLEQRVLFKSGVADWGLATLFVHFAAVDPTKHVAQLLRWLDMVTNAVLTTHLQHLLNKTFADRLDVVAAARAASDAHTYAAAYDDY</sequence>
<dbReference type="GeneID" id="19946403"/>
<evidence type="ECO:0000313" key="2">
    <source>
        <dbReference type="Proteomes" id="UP000030762"/>
    </source>
</evidence>